<proteinExistence type="predicted"/>
<dbReference type="Proteomes" id="UP000314294">
    <property type="component" value="Unassembled WGS sequence"/>
</dbReference>
<keyword evidence="3" id="KW-1185">Reference proteome</keyword>
<evidence type="ECO:0000313" key="2">
    <source>
        <dbReference type="EMBL" id="TNN41731.1"/>
    </source>
</evidence>
<comment type="caution">
    <text evidence="2">The sequence shown here is derived from an EMBL/GenBank/DDBJ whole genome shotgun (WGS) entry which is preliminary data.</text>
</comment>
<feature type="compositionally biased region" description="Polar residues" evidence="1">
    <location>
        <begin position="1"/>
        <end position="17"/>
    </location>
</feature>
<evidence type="ECO:0000313" key="3">
    <source>
        <dbReference type="Proteomes" id="UP000314294"/>
    </source>
</evidence>
<accession>A0A4Z2FL36</accession>
<sequence>MAVTLANLSSSVSQLMNDSHRRSERKSVPAASTACSKALMAAVEVAVAQLGRAEQWQSESVPQPSPQIPALRNPSPRSETDVAREHPGTHRSPQARCWRVGLE</sequence>
<gene>
    <name evidence="2" type="ORF">EYF80_048094</name>
</gene>
<reference evidence="2 3" key="1">
    <citation type="submission" date="2019-03" db="EMBL/GenBank/DDBJ databases">
        <title>First draft genome of Liparis tanakae, snailfish: a comprehensive survey of snailfish specific genes.</title>
        <authorList>
            <person name="Kim W."/>
            <person name="Song I."/>
            <person name="Jeong J.-H."/>
            <person name="Kim D."/>
            <person name="Kim S."/>
            <person name="Ryu S."/>
            <person name="Song J.Y."/>
            <person name="Lee S.K."/>
        </authorList>
    </citation>
    <scope>NUCLEOTIDE SEQUENCE [LARGE SCALE GENOMIC DNA]</scope>
    <source>
        <tissue evidence="2">Muscle</tissue>
    </source>
</reference>
<dbReference type="AlphaFoldDB" id="A0A4Z2FL36"/>
<protein>
    <submittedName>
        <fullName evidence="2">Uncharacterized protein</fullName>
    </submittedName>
</protein>
<feature type="region of interest" description="Disordered" evidence="1">
    <location>
        <begin position="53"/>
        <end position="103"/>
    </location>
</feature>
<feature type="compositionally biased region" description="Basic and acidic residues" evidence="1">
    <location>
        <begin position="18"/>
        <end position="27"/>
    </location>
</feature>
<organism evidence="2 3">
    <name type="scientific">Liparis tanakae</name>
    <name type="common">Tanaka's snailfish</name>
    <dbReference type="NCBI Taxonomy" id="230148"/>
    <lineage>
        <taxon>Eukaryota</taxon>
        <taxon>Metazoa</taxon>
        <taxon>Chordata</taxon>
        <taxon>Craniata</taxon>
        <taxon>Vertebrata</taxon>
        <taxon>Euteleostomi</taxon>
        <taxon>Actinopterygii</taxon>
        <taxon>Neopterygii</taxon>
        <taxon>Teleostei</taxon>
        <taxon>Neoteleostei</taxon>
        <taxon>Acanthomorphata</taxon>
        <taxon>Eupercaria</taxon>
        <taxon>Perciformes</taxon>
        <taxon>Cottioidei</taxon>
        <taxon>Cottales</taxon>
        <taxon>Liparidae</taxon>
        <taxon>Liparis</taxon>
    </lineage>
</organism>
<feature type="region of interest" description="Disordered" evidence="1">
    <location>
        <begin position="1"/>
        <end position="32"/>
    </location>
</feature>
<feature type="compositionally biased region" description="Basic and acidic residues" evidence="1">
    <location>
        <begin position="78"/>
        <end position="88"/>
    </location>
</feature>
<evidence type="ECO:0000256" key="1">
    <source>
        <dbReference type="SAM" id="MobiDB-lite"/>
    </source>
</evidence>
<name>A0A4Z2FL36_9TELE</name>
<dbReference type="EMBL" id="SRLO01001084">
    <property type="protein sequence ID" value="TNN41731.1"/>
    <property type="molecule type" value="Genomic_DNA"/>
</dbReference>